<dbReference type="Proteomes" id="UP000235786">
    <property type="component" value="Unassembled WGS sequence"/>
</dbReference>
<dbReference type="OrthoDB" id="5428055at2759"/>
<accession>A0A2J6SB77</accession>
<protein>
    <submittedName>
        <fullName evidence="1">Uncharacterized protein</fullName>
    </submittedName>
</protein>
<reference evidence="1 2" key="1">
    <citation type="submission" date="2016-04" db="EMBL/GenBank/DDBJ databases">
        <title>A degradative enzymes factory behind the ericoid mycorrhizal symbiosis.</title>
        <authorList>
            <consortium name="DOE Joint Genome Institute"/>
            <person name="Martino E."/>
            <person name="Morin E."/>
            <person name="Grelet G."/>
            <person name="Kuo A."/>
            <person name="Kohler A."/>
            <person name="Daghino S."/>
            <person name="Barry K."/>
            <person name="Choi C."/>
            <person name="Cichocki N."/>
            <person name="Clum A."/>
            <person name="Copeland A."/>
            <person name="Hainaut M."/>
            <person name="Haridas S."/>
            <person name="Labutti K."/>
            <person name="Lindquist E."/>
            <person name="Lipzen A."/>
            <person name="Khouja H.-R."/>
            <person name="Murat C."/>
            <person name="Ohm R."/>
            <person name="Olson A."/>
            <person name="Spatafora J."/>
            <person name="Veneault-Fourrey C."/>
            <person name="Henrissat B."/>
            <person name="Grigoriev I."/>
            <person name="Martin F."/>
            <person name="Perotto S."/>
        </authorList>
    </citation>
    <scope>NUCLEOTIDE SEQUENCE [LARGE SCALE GENOMIC DNA]</scope>
    <source>
        <strain evidence="1 2">F</strain>
    </source>
</reference>
<organism evidence="1 2">
    <name type="scientific">Hyaloscypha variabilis (strain UAMH 11265 / GT02V1 / F)</name>
    <name type="common">Meliniomyces variabilis</name>
    <dbReference type="NCBI Taxonomy" id="1149755"/>
    <lineage>
        <taxon>Eukaryota</taxon>
        <taxon>Fungi</taxon>
        <taxon>Dikarya</taxon>
        <taxon>Ascomycota</taxon>
        <taxon>Pezizomycotina</taxon>
        <taxon>Leotiomycetes</taxon>
        <taxon>Helotiales</taxon>
        <taxon>Hyaloscyphaceae</taxon>
        <taxon>Hyaloscypha</taxon>
        <taxon>Hyaloscypha variabilis</taxon>
    </lineage>
</organism>
<dbReference type="AlphaFoldDB" id="A0A2J6SB77"/>
<evidence type="ECO:0000313" key="1">
    <source>
        <dbReference type="EMBL" id="PMD48010.1"/>
    </source>
</evidence>
<evidence type="ECO:0000313" key="2">
    <source>
        <dbReference type="Proteomes" id="UP000235786"/>
    </source>
</evidence>
<dbReference type="EMBL" id="KZ613937">
    <property type="protein sequence ID" value="PMD48010.1"/>
    <property type="molecule type" value="Genomic_DNA"/>
</dbReference>
<proteinExistence type="predicted"/>
<name>A0A2J6SB77_HYAVF</name>
<keyword evidence="2" id="KW-1185">Reference proteome</keyword>
<sequence>MAGYCHLFLVENMCPESVALLGGVLKVPPEFFARRLRYTTWHRIEEISDRLPVLPSIMNSHHYSQLVYMEVQRSVKQAFAISESCWTDASSIPRGGEIIPGSRFSEARFHVKADESRCRVPRKARKLIPWARKGRDFEALVSARQVVTIWFRAESGSAWSG</sequence>
<gene>
    <name evidence="1" type="ORF">L207DRAFT_521433</name>
</gene>